<keyword evidence="2" id="KW-0285">Flavoprotein</keyword>
<dbReference type="PRINTS" id="PR00369">
    <property type="entry name" value="FLAVODOXIN"/>
</dbReference>
<name>A0ABY6E8B7_9ACTN</name>
<accession>A0ABY6E8B7</accession>
<dbReference type="Gene3D" id="3.40.50.360">
    <property type="match status" value="1"/>
</dbReference>
<evidence type="ECO:0000259" key="5">
    <source>
        <dbReference type="PROSITE" id="PS50902"/>
    </source>
</evidence>
<evidence type="ECO:0000313" key="6">
    <source>
        <dbReference type="EMBL" id="UXY22472.1"/>
    </source>
</evidence>
<dbReference type="SUPFAM" id="SSF52218">
    <property type="entry name" value="Flavoproteins"/>
    <property type="match status" value="1"/>
</dbReference>
<evidence type="ECO:0000256" key="3">
    <source>
        <dbReference type="ARBA" id="ARBA00022643"/>
    </source>
</evidence>
<feature type="domain" description="Flavodoxin-like" evidence="5">
    <location>
        <begin position="19"/>
        <end position="157"/>
    </location>
</feature>
<keyword evidence="3" id="KW-0288">FMN</keyword>
<proteinExistence type="predicted"/>
<dbReference type="PANTHER" id="PTHR19384">
    <property type="entry name" value="NITRIC OXIDE SYNTHASE-RELATED"/>
    <property type="match status" value="1"/>
</dbReference>
<keyword evidence="7" id="KW-1185">Reference proteome</keyword>
<gene>
    <name evidence="6" type="ORF">N8I84_30065</name>
</gene>
<dbReference type="Proteomes" id="UP001061298">
    <property type="component" value="Chromosome"/>
</dbReference>
<dbReference type="InterPro" id="IPR008254">
    <property type="entry name" value="Flavodoxin/NO_synth"/>
</dbReference>
<reference evidence="6" key="1">
    <citation type="submission" date="2022-10" db="EMBL/GenBank/DDBJ databases">
        <authorList>
            <person name="Mo P."/>
        </authorList>
    </citation>
    <scope>NUCLEOTIDE SEQUENCE</scope>
    <source>
        <strain evidence="6">HUAS 13-4</strain>
    </source>
</reference>
<evidence type="ECO:0000256" key="4">
    <source>
        <dbReference type="SAM" id="MobiDB-lite"/>
    </source>
</evidence>
<dbReference type="PANTHER" id="PTHR19384:SF128">
    <property type="entry name" value="NADPH OXIDOREDUCTASE A"/>
    <property type="match status" value="1"/>
</dbReference>
<organism evidence="6 7">
    <name type="scientific">Streptomyces cynarae</name>
    <dbReference type="NCBI Taxonomy" id="2981134"/>
    <lineage>
        <taxon>Bacteria</taxon>
        <taxon>Bacillati</taxon>
        <taxon>Actinomycetota</taxon>
        <taxon>Actinomycetes</taxon>
        <taxon>Kitasatosporales</taxon>
        <taxon>Streptomycetaceae</taxon>
        <taxon>Streptomyces</taxon>
    </lineage>
</organism>
<feature type="region of interest" description="Disordered" evidence="4">
    <location>
        <begin position="162"/>
        <end position="228"/>
    </location>
</feature>
<dbReference type="Pfam" id="PF00258">
    <property type="entry name" value="Flavodoxin_1"/>
    <property type="match status" value="1"/>
</dbReference>
<evidence type="ECO:0000256" key="1">
    <source>
        <dbReference type="ARBA" id="ARBA00001917"/>
    </source>
</evidence>
<evidence type="ECO:0000256" key="2">
    <source>
        <dbReference type="ARBA" id="ARBA00022630"/>
    </source>
</evidence>
<dbReference type="InterPro" id="IPR029039">
    <property type="entry name" value="Flavoprotein-like_sf"/>
</dbReference>
<evidence type="ECO:0000313" key="7">
    <source>
        <dbReference type="Proteomes" id="UP001061298"/>
    </source>
</evidence>
<dbReference type="InterPro" id="IPR001094">
    <property type="entry name" value="Flavdoxin-like"/>
</dbReference>
<protein>
    <submittedName>
        <fullName evidence="6">Flavodoxin domain-containing protein</fullName>
    </submittedName>
</protein>
<dbReference type="EMBL" id="CP106793">
    <property type="protein sequence ID" value="UXY22472.1"/>
    <property type="molecule type" value="Genomic_DNA"/>
</dbReference>
<dbReference type="PROSITE" id="PS50902">
    <property type="entry name" value="FLAVODOXIN_LIKE"/>
    <property type="match status" value="1"/>
</dbReference>
<comment type="cofactor">
    <cofactor evidence="1">
        <name>FMN</name>
        <dbReference type="ChEBI" id="CHEBI:58210"/>
    </cofactor>
</comment>
<sequence length="228" mass="24414">MYSRAGSAPEGREPAGREVVVLWASQTGNAEEFATATAQRLTATGHRTTLVGMDEADVGRLPHGADLLLITSTFGDGDAPDNGSGFWDALSGHEAPRLDGVRFAVLAFGDSSYDDFCGHGRRLDARMQELGGVRLAPRTDCEPDYEPSADAWLESVLTALGGAPAAAPRNRSRQARPGDRPPRRQPAAQPARSGQGGAPVHLRHQRDRPHVRDRGRARCAPGQLPRAR</sequence>